<dbReference type="EMBL" id="BLLK01000074">
    <property type="protein sequence ID" value="GFH61503.1"/>
    <property type="molecule type" value="Genomic_DNA"/>
</dbReference>
<dbReference type="InterPro" id="IPR043128">
    <property type="entry name" value="Rev_trsase/Diguanyl_cyclase"/>
</dbReference>
<keyword evidence="4" id="KW-0378">Hydrolase</keyword>
<gene>
    <name evidence="9" type="ORF">CTEN210_17979</name>
</gene>
<dbReference type="FunFam" id="3.30.70.270:FF:000020">
    <property type="entry name" value="Transposon Tf2-6 polyprotein-like Protein"/>
    <property type="match status" value="1"/>
</dbReference>
<dbReference type="InterPro" id="IPR036397">
    <property type="entry name" value="RNaseH_sf"/>
</dbReference>
<dbReference type="InterPro" id="IPR050951">
    <property type="entry name" value="Retrovirus_Pol_polyprotein"/>
</dbReference>
<comment type="caution">
    <text evidence="9">The sequence shown here is derived from an EMBL/GenBank/DDBJ whole genome shotgun (WGS) entry which is preliminary data.</text>
</comment>
<dbReference type="InterPro" id="IPR001584">
    <property type="entry name" value="Integrase_cat-core"/>
</dbReference>
<evidence type="ECO:0000256" key="1">
    <source>
        <dbReference type="ARBA" id="ARBA00022679"/>
    </source>
</evidence>
<keyword evidence="2" id="KW-0548">Nucleotidyltransferase</keyword>
<protein>
    <recommendedName>
        <fullName evidence="11">Reverse transcriptase</fullName>
    </recommendedName>
</protein>
<name>A0AAD3HFW4_9STRA</name>
<evidence type="ECO:0008006" key="11">
    <source>
        <dbReference type="Google" id="ProtNLM"/>
    </source>
</evidence>
<dbReference type="Gene3D" id="1.10.340.70">
    <property type="match status" value="1"/>
</dbReference>
<dbReference type="Pfam" id="PF17921">
    <property type="entry name" value="Integrase_H2C2"/>
    <property type="match status" value="1"/>
</dbReference>
<dbReference type="Pfam" id="PF00078">
    <property type="entry name" value="RVT_1"/>
    <property type="match status" value="1"/>
</dbReference>
<evidence type="ECO:0000313" key="9">
    <source>
        <dbReference type="EMBL" id="GFH61503.1"/>
    </source>
</evidence>
<proteinExistence type="predicted"/>
<dbReference type="Proteomes" id="UP001054902">
    <property type="component" value="Unassembled WGS sequence"/>
</dbReference>
<dbReference type="CDD" id="cd09274">
    <property type="entry name" value="RNase_HI_RT_Ty3"/>
    <property type="match status" value="1"/>
</dbReference>
<evidence type="ECO:0000256" key="3">
    <source>
        <dbReference type="ARBA" id="ARBA00022722"/>
    </source>
</evidence>
<dbReference type="SUPFAM" id="SSF56672">
    <property type="entry name" value="DNA/RNA polymerases"/>
    <property type="match status" value="1"/>
</dbReference>
<dbReference type="InterPro" id="IPR041577">
    <property type="entry name" value="RT_RNaseH_2"/>
</dbReference>
<dbReference type="Gene3D" id="3.10.10.10">
    <property type="entry name" value="HIV Type 1 Reverse Transcriptase, subunit A, domain 1"/>
    <property type="match status" value="1"/>
</dbReference>
<dbReference type="PROSITE" id="PS50994">
    <property type="entry name" value="INTEGRASE"/>
    <property type="match status" value="1"/>
</dbReference>
<dbReference type="InterPro" id="IPR043502">
    <property type="entry name" value="DNA/RNA_pol_sf"/>
</dbReference>
<keyword evidence="3" id="KW-0540">Nuclease</keyword>
<evidence type="ECO:0000256" key="6">
    <source>
        <dbReference type="SAM" id="MobiDB-lite"/>
    </source>
</evidence>
<dbReference type="SUPFAM" id="SSF53098">
    <property type="entry name" value="Ribonuclease H-like"/>
    <property type="match status" value="1"/>
</dbReference>
<keyword evidence="5" id="KW-0511">Multifunctional enzyme</keyword>
<dbReference type="SUPFAM" id="SSF50630">
    <property type="entry name" value="Acid proteases"/>
    <property type="match status" value="1"/>
</dbReference>
<keyword evidence="10" id="KW-1185">Reference proteome</keyword>
<dbReference type="Pfam" id="PF17919">
    <property type="entry name" value="RT_RNaseH_2"/>
    <property type="match status" value="1"/>
</dbReference>
<evidence type="ECO:0000256" key="5">
    <source>
        <dbReference type="ARBA" id="ARBA00023268"/>
    </source>
</evidence>
<evidence type="ECO:0000259" key="8">
    <source>
        <dbReference type="PROSITE" id="PS50994"/>
    </source>
</evidence>
<dbReference type="GO" id="GO:0015074">
    <property type="term" value="P:DNA integration"/>
    <property type="evidence" value="ECO:0007669"/>
    <property type="project" value="InterPro"/>
</dbReference>
<dbReference type="PANTHER" id="PTHR37984:SF5">
    <property type="entry name" value="PROTEIN NYNRIN-LIKE"/>
    <property type="match status" value="1"/>
</dbReference>
<dbReference type="AlphaFoldDB" id="A0AAD3HFW4"/>
<dbReference type="PROSITE" id="PS50878">
    <property type="entry name" value="RT_POL"/>
    <property type="match status" value="1"/>
</dbReference>
<keyword evidence="4" id="KW-0255">Endonuclease</keyword>
<accession>A0AAD3HFW4</accession>
<evidence type="ECO:0000259" key="7">
    <source>
        <dbReference type="PROSITE" id="PS50878"/>
    </source>
</evidence>
<dbReference type="InterPro" id="IPR000477">
    <property type="entry name" value="RT_dom"/>
</dbReference>
<dbReference type="Gene3D" id="3.30.70.270">
    <property type="match status" value="2"/>
</dbReference>
<keyword evidence="1" id="KW-0808">Transferase</keyword>
<evidence type="ECO:0000256" key="2">
    <source>
        <dbReference type="ARBA" id="ARBA00022695"/>
    </source>
</evidence>
<dbReference type="CDD" id="cd01647">
    <property type="entry name" value="RT_LTR"/>
    <property type="match status" value="1"/>
</dbReference>
<dbReference type="GO" id="GO:0016779">
    <property type="term" value="F:nucleotidyltransferase activity"/>
    <property type="evidence" value="ECO:0007669"/>
    <property type="project" value="UniProtKB-KW"/>
</dbReference>
<evidence type="ECO:0000256" key="4">
    <source>
        <dbReference type="ARBA" id="ARBA00022759"/>
    </source>
</evidence>
<reference evidence="9 10" key="1">
    <citation type="journal article" date="2021" name="Sci. Rep.">
        <title>The genome of the diatom Chaetoceros tenuissimus carries an ancient integrated fragment of an extant virus.</title>
        <authorList>
            <person name="Hongo Y."/>
            <person name="Kimura K."/>
            <person name="Takaki Y."/>
            <person name="Yoshida Y."/>
            <person name="Baba S."/>
            <person name="Kobayashi G."/>
            <person name="Nagasaki K."/>
            <person name="Hano T."/>
            <person name="Tomaru Y."/>
        </authorList>
    </citation>
    <scope>NUCLEOTIDE SEQUENCE [LARGE SCALE GENOMIC DNA]</scope>
    <source>
        <strain evidence="9 10">NIES-3715</strain>
    </source>
</reference>
<feature type="domain" description="Integrase catalytic" evidence="8">
    <location>
        <begin position="836"/>
        <end position="1043"/>
    </location>
</feature>
<dbReference type="Gene3D" id="3.30.420.10">
    <property type="entry name" value="Ribonuclease H-like superfamily/Ribonuclease H"/>
    <property type="match status" value="1"/>
</dbReference>
<sequence length="1143" mass="133307">MFARKRKVDNYEGEQFTNSNPKRNIKSLSTNKKLQSLHPTTITIANITKKNEENRYVTTNTFLRVLMDSGCSDSLIKRKWSHLGKMEMCKNMAFITGNGTKTLNKKLQLEFTLCEFTTKRRIKWNFIVDEGDHCYDIIMGRDLLCELGIKMDFEKRVILWHGMIIPMRVPEKDFSIKSEEHLAHEYVLESKLSLEATDRVQEILDIKHEEEVDIAKWVQEIPKLNQENRKFLFQILTENEQVFQGDLGLWNCAPIDIELKENIHPYAARPFPVAKIHEDKFKAEIQRFVDLGILKRTINSEWASPAFLIPKKDGNVRFLCDFRQLNLRIKKKPYPIPPISDLLGKMEQFTYVTAIDISLGYHHIPLTSKAQQICTITTPYGQYSYTRLPMGLATAPSIFQNKIHELIGDLPYIRAYIDDILIISFGDARDHLQKLRTVLERLRLAGLKIKKEKVQLLKDEMIYLGYKISTKGISPDPTKVKAILNLDRPKTMKQVKRFIGMIQYYRDIWPRRSHVLAPIVDLTKGYTKNKKNKRIQWTQACEKAFKDIKALIAKETMLAFPDFSKKFTIHTDASDLQLGAVISQEGRPLAFYSRKLSQAQKNYTVTEKELLSIVETLKEFRTILLGFEIEVFTDHVNLTYNSALSESQRVMRWRMIIEEFSPIIKYIKGEANTVADSLSRLPLMTNEDTTESEEKFETLLNEIFLHDDDDEEGFPLEYTRIRKAQEQDLSTKRISAEKIENDKSGRYGVKMYDNERLMTYRGRIYVPPSLTTPAIQWYHWILQHPGKDKLLRTLQMHCAWPGMQKDIEEYTKACRECQLYKKRTVKYGKLPPKQFPPLQPWNEVAVDLIGPYTISTRQRQVDGKIQNVKLILCAMTMIDTATGWFEIREVPTAAIELKKKPKKKRGRPSINDEDDIITKTTIMDKSSARISQLFDQTWLSRYPRPTRVIFDNGVEFKKDFLPLLKDYGIKPVTTTIKNPQANAILERVHLVIHNMIRTHELDNIIFDALDPWSQILAQVAFAIRCSHHRTLEASPAQLVHHRDMIFNIAHTANWSAIQKSKQQQINKDNERENKSRVSHDYAVGDKVLIIPDGIVRKYEWKYEGPFEITQVYTNGTVRIQRKAYTERINIRRLMPYIEKEMKE</sequence>
<feature type="compositionally biased region" description="Polar residues" evidence="6">
    <location>
        <begin position="15"/>
        <end position="25"/>
    </location>
</feature>
<evidence type="ECO:0000313" key="10">
    <source>
        <dbReference type="Proteomes" id="UP001054902"/>
    </source>
</evidence>
<dbReference type="InterPro" id="IPR021109">
    <property type="entry name" value="Peptidase_aspartic_dom_sf"/>
</dbReference>
<dbReference type="GO" id="GO:0004519">
    <property type="term" value="F:endonuclease activity"/>
    <property type="evidence" value="ECO:0007669"/>
    <property type="project" value="UniProtKB-KW"/>
</dbReference>
<feature type="domain" description="Reverse transcriptase" evidence="7">
    <location>
        <begin position="290"/>
        <end position="468"/>
    </location>
</feature>
<dbReference type="GO" id="GO:0003676">
    <property type="term" value="F:nucleic acid binding"/>
    <property type="evidence" value="ECO:0007669"/>
    <property type="project" value="InterPro"/>
</dbReference>
<feature type="region of interest" description="Disordered" evidence="6">
    <location>
        <begin position="1"/>
        <end position="25"/>
    </location>
</feature>
<dbReference type="InterPro" id="IPR041588">
    <property type="entry name" value="Integrase_H2C2"/>
</dbReference>
<dbReference type="InterPro" id="IPR012337">
    <property type="entry name" value="RNaseH-like_sf"/>
</dbReference>
<dbReference type="PANTHER" id="PTHR37984">
    <property type="entry name" value="PROTEIN CBG26694"/>
    <property type="match status" value="1"/>
</dbReference>
<organism evidence="9 10">
    <name type="scientific">Chaetoceros tenuissimus</name>
    <dbReference type="NCBI Taxonomy" id="426638"/>
    <lineage>
        <taxon>Eukaryota</taxon>
        <taxon>Sar</taxon>
        <taxon>Stramenopiles</taxon>
        <taxon>Ochrophyta</taxon>
        <taxon>Bacillariophyta</taxon>
        <taxon>Coscinodiscophyceae</taxon>
        <taxon>Chaetocerotophycidae</taxon>
        <taxon>Chaetocerotales</taxon>
        <taxon>Chaetocerotaceae</taxon>
        <taxon>Chaetoceros</taxon>
    </lineage>
</organism>
<dbReference type="Gene3D" id="2.40.70.10">
    <property type="entry name" value="Acid Proteases"/>
    <property type="match status" value="1"/>
</dbReference>